<organism evidence="4 5">
    <name type="scientific">Coprinellus micaceus</name>
    <name type="common">Glistening ink-cap mushroom</name>
    <name type="synonym">Coprinus micaceus</name>
    <dbReference type="NCBI Taxonomy" id="71717"/>
    <lineage>
        <taxon>Eukaryota</taxon>
        <taxon>Fungi</taxon>
        <taxon>Dikarya</taxon>
        <taxon>Basidiomycota</taxon>
        <taxon>Agaricomycotina</taxon>
        <taxon>Agaricomycetes</taxon>
        <taxon>Agaricomycetidae</taxon>
        <taxon>Agaricales</taxon>
        <taxon>Agaricineae</taxon>
        <taxon>Psathyrellaceae</taxon>
        <taxon>Coprinellus</taxon>
    </lineage>
</organism>
<protein>
    <recommendedName>
        <fullName evidence="3">NACHT domain-containing protein</fullName>
    </recommendedName>
</protein>
<dbReference type="Pfam" id="PF24883">
    <property type="entry name" value="NPHP3_N"/>
    <property type="match status" value="1"/>
</dbReference>
<dbReference type="Proteomes" id="UP000298030">
    <property type="component" value="Unassembled WGS sequence"/>
</dbReference>
<dbReference type="InterPro" id="IPR056884">
    <property type="entry name" value="NPHP3-like_N"/>
</dbReference>
<dbReference type="AlphaFoldDB" id="A0A4Y7SQJ2"/>
<dbReference type="InterPro" id="IPR007111">
    <property type="entry name" value="NACHT_NTPase"/>
</dbReference>
<keyword evidence="5" id="KW-1185">Reference proteome</keyword>
<evidence type="ECO:0000259" key="3">
    <source>
        <dbReference type="PROSITE" id="PS50837"/>
    </source>
</evidence>
<dbReference type="InterPro" id="IPR027417">
    <property type="entry name" value="P-loop_NTPase"/>
</dbReference>
<dbReference type="OrthoDB" id="674604at2759"/>
<evidence type="ECO:0000256" key="2">
    <source>
        <dbReference type="SAM" id="MobiDB-lite"/>
    </source>
</evidence>
<evidence type="ECO:0000313" key="4">
    <source>
        <dbReference type="EMBL" id="TEB24126.1"/>
    </source>
</evidence>
<sequence>MTFRRRTDEREHVAMGGSVDYSPPQLNASPSTPSSVPPPPSHWQEQGSPYVLPHSSYFDGAHGFSIDHLQLNIQPPYPPVKSLFEHLSPHIAYGSAHNSDERCDAPKCDPQTRVAVQEEIMGWIKHGDSDPLPKKMMWLSGPAGAGKTAIAGSVAVTCATEGVLAASFFFSAFSGSLNRRSKRCFIATLAHHIAGHRALHQFERELLCAVRNQPDIFHKTLRDQAECLLIGPFRAIWNECDRRGWPKVIIVDGLDEVEAEQYHDPTRQESCRAHEDDQHEILNALLALSQCPTFPFRVFIASRPERRISDFFATSARASTIDLFLDSKYGPDADIARYLGSKFAEIRRRSGITDVSWPGQTALDQIVDISSGQFVVPTTIIRWVEAGVPQQQLNDVLQQEWMRVGTRNPFAALDALYRHILKRAHNPDDDPRLVVKWILCIATRDTSGSSAQFWRQMLESVEGELKYRMEPISSLIFVPPQDSPFFRITIYHKSLIDFLCAETRSGDLFVDKPTCNTFLTDRIVKVLKDKGPPTQRRSPATDLRDFMAQFLCLKPFGRGATVQGSVLHLQSSAFLRFLSEGSKSDLALCDSAWWTHLLITGRVCGEAESHQDAIASLGQNVTIIGSILCGIHKAMECSPMVMSSTHDSTAQLSDSGCHAACRLWRGGILSKAKELNWCVHEIEQVEVGQLGHLTIHGFNRRFRQMGQIQSDGSLSRCDVCQPILGDS</sequence>
<feature type="region of interest" description="Disordered" evidence="2">
    <location>
        <begin position="1"/>
        <end position="47"/>
    </location>
</feature>
<proteinExistence type="predicted"/>
<evidence type="ECO:0000313" key="5">
    <source>
        <dbReference type="Proteomes" id="UP000298030"/>
    </source>
</evidence>
<keyword evidence="1" id="KW-0677">Repeat</keyword>
<feature type="compositionally biased region" description="Basic and acidic residues" evidence="2">
    <location>
        <begin position="1"/>
        <end position="13"/>
    </location>
</feature>
<dbReference type="EMBL" id="QPFP01000070">
    <property type="protein sequence ID" value="TEB24126.1"/>
    <property type="molecule type" value="Genomic_DNA"/>
</dbReference>
<comment type="caution">
    <text evidence="4">The sequence shown here is derived from an EMBL/GenBank/DDBJ whole genome shotgun (WGS) entry which is preliminary data.</text>
</comment>
<dbReference type="PANTHER" id="PTHR10039">
    <property type="entry name" value="AMELOGENIN"/>
    <property type="match status" value="1"/>
</dbReference>
<gene>
    <name evidence="4" type="ORF">FA13DRAFT_1739486</name>
</gene>
<dbReference type="SUPFAM" id="SSF52540">
    <property type="entry name" value="P-loop containing nucleoside triphosphate hydrolases"/>
    <property type="match status" value="1"/>
</dbReference>
<feature type="domain" description="NACHT" evidence="3">
    <location>
        <begin position="135"/>
        <end position="304"/>
    </location>
</feature>
<dbReference type="PROSITE" id="PS50837">
    <property type="entry name" value="NACHT"/>
    <property type="match status" value="1"/>
</dbReference>
<evidence type="ECO:0000256" key="1">
    <source>
        <dbReference type="ARBA" id="ARBA00022737"/>
    </source>
</evidence>
<reference evidence="4 5" key="1">
    <citation type="journal article" date="2019" name="Nat. Ecol. Evol.">
        <title>Megaphylogeny resolves global patterns of mushroom evolution.</title>
        <authorList>
            <person name="Varga T."/>
            <person name="Krizsan K."/>
            <person name="Foldi C."/>
            <person name="Dima B."/>
            <person name="Sanchez-Garcia M."/>
            <person name="Sanchez-Ramirez S."/>
            <person name="Szollosi G.J."/>
            <person name="Szarkandi J.G."/>
            <person name="Papp V."/>
            <person name="Albert L."/>
            <person name="Andreopoulos W."/>
            <person name="Angelini C."/>
            <person name="Antonin V."/>
            <person name="Barry K.W."/>
            <person name="Bougher N.L."/>
            <person name="Buchanan P."/>
            <person name="Buyck B."/>
            <person name="Bense V."/>
            <person name="Catcheside P."/>
            <person name="Chovatia M."/>
            <person name="Cooper J."/>
            <person name="Damon W."/>
            <person name="Desjardin D."/>
            <person name="Finy P."/>
            <person name="Geml J."/>
            <person name="Haridas S."/>
            <person name="Hughes K."/>
            <person name="Justo A."/>
            <person name="Karasinski D."/>
            <person name="Kautmanova I."/>
            <person name="Kiss B."/>
            <person name="Kocsube S."/>
            <person name="Kotiranta H."/>
            <person name="LaButti K.M."/>
            <person name="Lechner B.E."/>
            <person name="Liimatainen K."/>
            <person name="Lipzen A."/>
            <person name="Lukacs Z."/>
            <person name="Mihaltcheva S."/>
            <person name="Morgado L.N."/>
            <person name="Niskanen T."/>
            <person name="Noordeloos M.E."/>
            <person name="Ohm R.A."/>
            <person name="Ortiz-Santana B."/>
            <person name="Ovrebo C."/>
            <person name="Racz N."/>
            <person name="Riley R."/>
            <person name="Savchenko A."/>
            <person name="Shiryaev A."/>
            <person name="Soop K."/>
            <person name="Spirin V."/>
            <person name="Szebenyi C."/>
            <person name="Tomsovsky M."/>
            <person name="Tulloss R.E."/>
            <person name="Uehling J."/>
            <person name="Grigoriev I.V."/>
            <person name="Vagvolgyi C."/>
            <person name="Papp T."/>
            <person name="Martin F.M."/>
            <person name="Miettinen O."/>
            <person name="Hibbett D.S."/>
            <person name="Nagy L.G."/>
        </authorList>
    </citation>
    <scope>NUCLEOTIDE SEQUENCE [LARGE SCALE GENOMIC DNA]</scope>
    <source>
        <strain evidence="4 5">FP101781</strain>
    </source>
</reference>
<dbReference type="PANTHER" id="PTHR10039:SF14">
    <property type="entry name" value="NACHT DOMAIN-CONTAINING PROTEIN"/>
    <property type="match status" value="1"/>
</dbReference>
<name>A0A4Y7SQJ2_COPMI</name>
<accession>A0A4Y7SQJ2</accession>
<dbReference type="Gene3D" id="3.40.50.300">
    <property type="entry name" value="P-loop containing nucleotide triphosphate hydrolases"/>
    <property type="match status" value="1"/>
</dbReference>
<dbReference type="STRING" id="71717.A0A4Y7SQJ2"/>